<organism evidence="1 2">
    <name type="scientific">Novosphingobium pentaromativorans US6-1</name>
    <dbReference type="NCBI Taxonomy" id="1088721"/>
    <lineage>
        <taxon>Bacteria</taxon>
        <taxon>Pseudomonadati</taxon>
        <taxon>Pseudomonadota</taxon>
        <taxon>Alphaproteobacteria</taxon>
        <taxon>Sphingomonadales</taxon>
        <taxon>Sphingomonadaceae</taxon>
        <taxon>Novosphingobium</taxon>
    </lineage>
</organism>
<proteinExistence type="predicted"/>
<name>G6E8U1_9SPHN</name>
<comment type="caution">
    <text evidence="1">The sequence shown here is derived from an EMBL/GenBank/DDBJ whole genome shotgun (WGS) entry which is preliminary data.</text>
</comment>
<protein>
    <submittedName>
        <fullName evidence="1">Uncharacterized protein</fullName>
    </submittedName>
</protein>
<evidence type="ECO:0000313" key="2">
    <source>
        <dbReference type="Proteomes" id="UP000004030"/>
    </source>
</evidence>
<dbReference type="AlphaFoldDB" id="G6E8U1"/>
<dbReference type="STRING" id="1088721.JI59_16275"/>
<dbReference type="Proteomes" id="UP000004030">
    <property type="component" value="Unassembled WGS sequence"/>
</dbReference>
<dbReference type="PATRIC" id="fig|1088721.3.peg.753"/>
<evidence type="ECO:0000313" key="1">
    <source>
        <dbReference type="EMBL" id="EHJ62165.1"/>
    </source>
</evidence>
<gene>
    <name evidence="1" type="ORF">NSU_0762</name>
</gene>
<sequence>MLDHLQDLEPQAPAPLDEAEVTLYWPMSGTFMSEEARTLNRSEKEAAKFGTSEQTLSVFPRDL</sequence>
<dbReference type="RefSeq" id="WP_007011678.1">
    <property type="nucleotide sequence ID" value="NZ_AGFM01000009.1"/>
</dbReference>
<accession>G6E8U1</accession>
<dbReference type="EMBL" id="AGFM01000009">
    <property type="protein sequence ID" value="EHJ62165.1"/>
    <property type="molecule type" value="Genomic_DNA"/>
</dbReference>
<reference evidence="1 2" key="1">
    <citation type="journal article" date="2012" name="J. Bacteriol.">
        <title>Genome sequence of benzo(a)pyrene-degrading bacterium Novosphingobium pentaromativorans US6-1.</title>
        <authorList>
            <person name="Luo Y.R."/>
            <person name="Kang S.G."/>
            <person name="Kim S.J."/>
            <person name="Kim M.R."/>
            <person name="Li N."/>
            <person name="Lee J.H."/>
            <person name="Kwon K.K."/>
        </authorList>
    </citation>
    <scope>NUCLEOTIDE SEQUENCE [LARGE SCALE GENOMIC DNA]</scope>
    <source>
        <strain evidence="1 2">US6-1</strain>
    </source>
</reference>
<keyword evidence="2" id="KW-1185">Reference proteome</keyword>